<dbReference type="AlphaFoldDB" id="A0A653DNH0"/>
<dbReference type="GO" id="GO:0006281">
    <property type="term" value="P:DNA repair"/>
    <property type="evidence" value="ECO:0007669"/>
    <property type="project" value="TreeGrafter"/>
</dbReference>
<evidence type="ECO:0000259" key="3">
    <source>
        <dbReference type="Pfam" id="PF05029"/>
    </source>
</evidence>
<evidence type="ECO:0000256" key="1">
    <source>
        <dbReference type="ARBA" id="ARBA00008174"/>
    </source>
</evidence>
<feature type="region of interest" description="Disordered" evidence="2">
    <location>
        <begin position="1"/>
        <end position="35"/>
    </location>
</feature>
<feature type="compositionally biased region" description="Basic and acidic residues" evidence="2">
    <location>
        <begin position="508"/>
        <end position="517"/>
    </location>
</feature>
<sequence length="605" mass="69263">MEPGEETPNPTRLISSQQNEANYDGEEDEEDDEAPRYLETDYKFDDFIKRLPHPKIVRACGLALKKFDTNSVYTNQCIVKLLHRISFDCKMYAMVFQLSIFRTFQRIFAMKDLPQYSELVKFATYIMRQFFKVAETNKKVFVEALFWKSKKDAYELESGYGSYNEKSSAAAKVWSEEEEDELRRLFMEHQHKKIEEDVVDWIVDNLIDGSKTRRMVLKKLKELCLLDVGYKSKKPGIRNRAPKEWGSDEEEHLRELWEEFKDAMDPMGCIMSRLEVNRPKNRVIEKMLVMGLIQDKKEVRKKRAKSSRNPSGRGRAQETDESGENSSDSDRDDAQPRSSSSSVINVPQRQSNKKAQPRKPTKKRGTGAQTSKPELIKMILANFEAGRSEALEWLKESFSDAIEDFADGSDESVPLVPIMDYAITAMEEVEFQVMLKGFGVCEPFDEQETYWRIPSHLSVEELKSFCDILQQALDNNLVVPEEASQPSQEAGELHQEAAGESSDEDYLEALKKNKAQKDTSSTEGEVQVVEERDQTSAVVESMETEQQSDNDEAGGNSSFTKKGRVRILSDSEEDEPSTKRVRSGSESSAEKQTIKKTRVIESDED</sequence>
<evidence type="ECO:0000256" key="2">
    <source>
        <dbReference type="SAM" id="MobiDB-lite"/>
    </source>
</evidence>
<evidence type="ECO:0000313" key="5">
    <source>
        <dbReference type="Proteomes" id="UP000410492"/>
    </source>
</evidence>
<dbReference type="GO" id="GO:0000076">
    <property type="term" value="P:DNA replication checkpoint signaling"/>
    <property type="evidence" value="ECO:0007669"/>
    <property type="project" value="TreeGrafter"/>
</dbReference>
<dbReference type="GO" id="GO:0043111">
    <property type="term" value="P:replication fork arrest"/>
    <property type="evidence" value="ECO:0007669"/>
    <property type="project" value="TreeGrafter"/>
</dbReference>
<name>A0A653DNH0_CALMS</name>
<feature type="compositionally biased region" description="Acidic residues" evidence="2">
    <location>
        <begin position="542"/>
        <end position="552"/>
    </location>
</feature>
<feature type="compositionally biased region" description="Polar residues" evidence="2">
    <location>
        <begin position="336"/>
        <end position="350"/>
    </location>
</feature>
<dbReference type="GO" id="GO:0031298">
    <property type="term" value="C:replication fork protection complex"/>
    <property type="evidence" value="ECO:0007669"/>
    <property type="project" value="TreeGrafter"/>
</dbReference>
<dbReference type="InterPro" id="IPR007725">
    <property type="entry name" value="TIMELESS_C"/>
</dbReference>
<dbReference type="Pfam" id="PF26019">
    <property type="entry name" value="HTH_TIMELESS"/>
    <property type="match status" value="1"/>
</dbReference>
<feature type="region of interest" description="Disordered" evidence="2">
    <location>
        <begin position="481"/>
        <end position="605"/>
    </location>
</feature>
<evidence type="ECO:0000313" key="4">
    <source>
        <dbReference type="EMBL" id="VEN61781.1"/>
    </source>
</evidence>
<proteinExistence type="inferred from homology"/>
<feature type="region of interest" description="Disordered" evidence="2">
    <location>
        <begin position="297"/>
        <end position="371"/>
    </location>
</feature>
<feature type="compositionally biased region" description="Basic and acidic residues" evidence="2">
    <location>
        <begin position="588"/>
        <end position="605"/>
    </location>
</feature>
<dbReference type="InterPro" id="IPR044998">
    <property type="entry name" value="Timeless"/>
</dbReference>
<dbReference type="Proteomes" id="UP000410492">
    <property type="component" value="Unassembled WGS sequence"/>
</dbReference>
<dbReference type="OrthoDB" id="310853at2759"/>
<keyword evidence="5" id="KW-1185">Reference proteome</keyword>
<dbReference type="Pfam" id="PF05029">
    <property type="entry name" value="TIMELESS_C"/>
    <property type="match status" value="1"/>
</dbReference>
<dbReference type="PANTHER" id="PTHR22940:SF4">
    <property type="entry name" value="PROTEIN TIMELESS HOMOLOG"/>
    <property type="match status" value="1"/>
</dbReference>
<feature type="domain" description="Timeless C-terminal" evidence="3">
    <location>
        <begin position="384"/>
        <end position="463"/>
    </location>
</feature>
<reference evidence="4 5" key="1">
    <citation type="submission" date="2019-01" db="EMBL/GenBank/DDBJ databases">
        <authorList>
            <person name="Sayadi A."/>
        </authorList>
    </citation>
    <scope>NUCLEOTIDE SEQUENCE [LARGE SCALE GENOMIC DNA]</scope>
</reference>
<organism evidence="4 5">
    <name type="scientific">Callosobruchus maculatus</name>
    <name type="common">Southern cowpea weevil</name>
    <name type="synonym">Pulse bruchid</name>
    <dbReference type="NCBI Taxonomy" id="64391"/>
    <lineage>
        <taxon>Eukaryota</taxon>
        <taxon>Metazoa</taxon>
        <taxon>Ecdysozoa</taxon>
        <taxon>Arthropoda</taxon>
        <taxon>Hexapoda</taxon>
        <taxon>Insecta</taxon>
        <taxon>Pterygota</taxon>
        <taxon>Neoptera</taxon>
        <taxon>Endopterygota</taxon>
        <taxon>Coleoptera</taxon>
        <taxon>Polyphaga</taxon>
        <taxon>Cucujiformia</taxon>
        <taxon>Chrysomeloidea</taxon>
        <taxon>Chrysomelidae</taxon>
        <taxon>Bruchinae</taxon>
        <taxon>Bruchini</taxon>
        <taxon>Callosobruchus</taxon>
    </lineage>
</organism>
<gene>
    <name evidence="4" type="ORF">CALMAC_LOCUS19104</name>
</gene>
<comment type="similarity">
    <text evidence="1">Belongs to the timeless family.</text>
</comment>
<protein>
    <recommendedName>
        <fullName evidence="3">Timeless C-terminal domain-containing protein</fullName>
    </recommendedName>
</protein>
<accession>A0A653DNH0</accession>
<dbReference type="GO" id="GO:0003677">
    <property type="term" value="F:DNA binding"/>
    <property type="evidence" value="ECO:0007669"/>
    <property type="project" value="TreeGrafter"/>
</dbReference>
<dbReference type="GO" id="GO:0009649">
    <property type="term" value="P:entrainment of circadian clock"/>
    <property type="evidence" value="ECO:0007669"/>
    <property type="project" value="TreeGrafter"/>
</dbReference>
<dbReference type="PANTHER" id="PTHR22940">
    <property type="entry name" value="TIMEOUT/TIMELESS-2"/>
    <property type="match status" value="1"/>
</dbReference>
<feature type="compositionally biased region" description="Basic residues" evidence="2">
    <location>
        <begin position="351"/>
        <end position="365"/>
    </location>
</feature>
<feature type="compositionally biased region" description="Acidic residues" evidence="2">
    <location>
        <begin position="23"/>
        <end position="33"/>
    </location>
</feature>
<dbReference type="EMBL" id="CAACVG010013403">
    <property type="protein sequence ID" value="VEN61781.1"/>
    <property type="molecule type" value="Genomic_DNA"/>
</dbReference>
<feature type="compositionally biased region" description="Polar residues" evidence="2">
    <location>
        <begin position="8"/>
        <end position="21"/>
    </location>
</feature>